<proteinExistence type="predicted"/>
<accession>A0A1V9ZC18</accession>
<dbReference type="AlphaFoldDB" id="A0A1V9ZC18"/>
<evidence type="ECO:0000313" key="1">
    <source>
        <dbReference type="EMBL" id="OQR95543.1"/>
    </source>
</evidence>
<name>A0A1V9ZC18_9STRA</name>
<evidence type="ECO:0000313" key="2">
    <source>
        <dbReference type="Proteomes" id="UP000243217"/>
    </source>
</evidence>
<dbReference type="Proteomes" id="UP000243217">
    <property type="component" value="Unassembled WGS sequence"/>
</dbReference>
<dbReference type="EMBL" id="JNBS01002088">
    <property type="protein sequence ID" value="OQR95543.1"/>
    <property type="molecule type" value="Genomic_DNA"/>
</dbReference>
<keyword evidence="2" id="KW-1185">Reference proteome</keyword>
<dbReference type="PANTHER" id="PTHR40430:SF1">
    <property type="entry name" value="T. BRUCEI SPP.-SPECIFIC PROTEIN"/>
    <property type="match status" value="1"/>
</dbReference>
<dbReference type="PANTHER" id="PTHR40430">
    <property type="entry name" value="T. BRUCEI SPP.-SPECIFIC PROTEIN"/>
    <property type="match status" value="1"/>
</dbReference>
<organism evidence="1 2">
    <name type="scientific">Thraustotheca clavata</name>
    <dbReference type="NCBI Taxonomy" id="74557"/>
    <lineage>
        <taxon>Eukaryota</taxon>
        <taxon>Sar</taxon>
        <taxon>Stramenopiles</taxon>
        <taxon>Oomycota</taxon>
        <taxon>Saprolegniomycetes</taxon>
        <taxon>Saprolegniales</taxon>
        <taxon>Achlyaceae</taxon>
        <taxon>Thraustotheca</taxon>
    </lineage>
</organism>
<gene>
    <name evidence="1" type="ORF">THRCLA_07772</name>
</gene>
<sequence>MNQDGVGDEDGSIPHYMLPNFSSILPEYANAEAEHIKSAFSTGNYHSILKMPSKLAPNAVNQARQDMMDENRYSGAVAKPPPKIVTKNGLFNQFDYTPSRYSFGDELLRAERLENEAKRLEIGGKDFICSSGAKKLKYEDGFEDKDFVYPHMDVYYNDAHDIAVRERWIEQKKKLFHDFVPSGATKSVGDILTRKLLPDIVKELQEAISSDWEDCVVAVIPTDDGNIAIRFQLDLGLESALAAYMNVFSNSHRLMTKYMLQKVVEDWNSKPGDNCLYFVLRPPWIRNPHPPIFSTLRNQVTK</sequence>
<protein>
    <submittedName>
        <fullName evidence="1">Uncharacterized protein</fullName>
    </submittedName>
</protein>
<reference evidence="1 2" key="1">
    <citation type="journal article" date="2014" name="Genome Biol. Evol.">
        <title>The secreted proteins of Achlya hypogyna and Thraustotheca clavata identify the ancestral oomycete secretome and reveal gene acquisitions by horizontal gene transfer.</title>
        <authorList>
            <person name="Misner I."/>
            <person name="Blouin N."/>
            <person name="Leonard G."/>
            <person name="Richards T.A."/>
            <person name="Lane C.E."/>
        </authorList>
    </citation>
    <scope>NUCLEOTIDE SEQUENCE [LARGE SCALE GENOMIC DNA]</scope>
    <source>
        <strain evidence="1 2">ATCC 34112</strain>
    </source>
</reference>
<comment type="caution">
    <text evidence="1">The sequence shown here is derived from an EMBL/GenBank/DDBJ whole genome shotgun (WGS) entry which is preliminary data.</text>
</comment>
<dbReference type="OrthoDB" id="541713at2759"/>